<keyword evidence="5 6" id="KW-0472">Membrane</keyword>
<protein>
    <submittedName>
        <fullName evidence="7">Monosaccharide ABC transporter membrane protein (CUT2 family)</fullName>
    </submittedName>
</protein>
<dbReference type="InterPro" id="IPR001851">
    <property type="entry name" value="ABC_transp_permease"/>
</dbReference>
<keyword evidence="3 6" id="KW-0812">Transmembrane</keyword>
<feature type="transmembrane region" description="Helical" evidence="6">
    <location>
        <begin position="156"/>
        <end position="177"/>
    </location>
</feature>
<comment type="subcellular location">
    <subcellularLocation>
        <location evidence="1">Cell membrane</location>
        <topology evidence="1">Multi-pass membrane protein</topology>
    </subcellularLocation>
</comment>
<dbReference type="GO" id="GO:0005886">
    <property type="term" value="C:plasma membrane"/>
    <property type="evidence" value="ECO:0007669"/>
    <property type="project" value="UniProtKB-SubCell"/>
</dbReference>
<organism evidence="7 8">
    <name type="scientific">Mobilisporobacter senegalensis</name>
    <dbReference type="NCBI Taxonomy" id="1329262"/>
    <lineage>
        <taxon>Bacteria</taxon>
        <taxon>Bacillati</taxon>
        <taxon>Bacillota</taxon>
        <taxon>Clostridia</taxon>
        <taxon>Lachnospirales</taxon>
        <taxon>Lachnospiraceae</taxon>
        <taxon>Mobilisporobacter</taxon>
    </lineage>
</organism>
<evidence type="ECO:0000256" key="2">
    <source>
        <dbReference type="ARBA" id="ARBA00022475"/>
    </source>
</evidence>
<evidence type="ECO:0000256" key="3">
    <source>
        <dbReference type="ARBA" id="ARBA00022692"/>
    </source>
</evidence>
<feature type="transmembrane region" description="Helical" evidence="6">
    <location>
        <begin position="210"/>
        <end position="227"/>
    </location>
</feature>
<keyword evidence="2" id="KW-1003">Cell membrane</keyword>
<evidence type="ECO:0000256" key="4">
    <source>
        <dbReference type="ARBA" id="ARBA00022989"/>
    </source>
</evidence>
<dbReference type="SUPFAM" id="SSF81345">
    <property type="entry name" value="ABC transporter involved in vitamin B12 uptake, BtuC"/>
    <property type="match status" value="1"/>
</dbReference>
<dbReference type="PANTHER" id="PTHR32196:SF72">
    <property type="entry name" value="RIBOSE IMPORT PERMEASE PROTEIN RBSC"/>
    <property type="match status" value="1"/>
</dbReference>
<dbReference type="RefSeq" id="WP_123608736.1">
    <property type="nucleotide sequence ID" value="NZ_RJVG01000003.1"/>
</dbReference>
<dbReference type="Pfam" id="PF02653">
    <property type="entry name" value="BPD_transp_2"/>
    <property type="match status" value="1"/>
</dbReference>
<feature type="transmembrane region" description="Helical" evidence="6">
    <location>
        <begin position="12"/>
        <end position="29"/>
    </location>
</feature>
<feature type="transmembrane region" description="Helical" evidence="6">
    <location>
        <begin position="66"/>
        <end position="83"/>
    </location>
</feature>
<keyword evidence="8" id="KW-1185">Reference proteome</keyword>
<evidence type="ECO:0000256" key="5">
    <source>
        <dbReference type="ARBA" id="ARBA00023136"/>
    </source>
</evidence>
<feature type="transmembrane region" description="Helical" evidence="6">
    <location>
        <begin position="89"/>
        <end position="111"/>
    </location>
</feature>
<accession>A0A3N1XVT2</accession>
<proteinExistence type="predicted"/>
<dbReference type="CDD" id="cd06579">
    <property type="entry name" value="TM_PBP1_transp_AraH_like"/>
    <property type="match status" value="1"/>
</dbReference>
<dbReference type="OrthoDB" id="9813906at2"/>
<reference evidence="7 8" key="1">
    <citation type="submission" date="2018-11" db="EMBL/GenBank/DDBJ databases">
        <title>Genomic Encyclopedia of Type Strains, Phase IV (KMG-IV): sequencing the most valuable type-strain genomes for metagenomic binning, comparative biology and taxonomic classification.</title>
        <authorList>
            <person name="Goeker M."/>
        </authorList>
    </citation>
    <scope>NUCLEOTIDE SEQUENCE [LARGE SCALE GENOMIC DNA]</scope>
    <source>
        <strain evidence="7 8">DSM 26537</strain>
    </source>
</reference>
<evidence type="ECO:0000256" key="1">
    <source>
        <dbReference type="ARBA" id="ARBA00004651"/>
    </source>
</evidence>
<dbReference type="AlphaFoldDB" id="A0A3N1XVT2"/>
<evidence type="ECO:0000256" key="6">
    <source>
        <dbReference type="SAM" id="Phobius"/>
    </source>
</evidence>
<keyword evidence="4 6" id="KW-1133">Transmembrane helix</keyword>
<dbReference type="Proteomes" id="UP000273083">
    <property type="component" value="Unassembled WGS sequence"/>
</dbReference>
<evidence type="ECO:0000313" key="7">
    <source>
        <dbReference type="EMBL" id="ROR29292.1"/>
    </source>
</evidence>
<evidence type="ECO:0000313" key="8">
    <source>
        <dbReference type="Proteomes" id="UP000273083"/>
    </source>
</evidence>
<feature type="transmembrane region" description="Helical" evidence="6">
    <location>
        <begin position="247"/>
        <end position="275"/>
    </location>
</feature>
<dbReference type="GO" id="GO:0022857">
    <property type="term" value="F:transmembrane transporter activity"/>
    <property type="evidence" value="ECO:0007669"/>
    <property type="project" value="InterPro"/>
</dbReference>
<comment type="caution">
    <text evidence="7">The sequence shown here is derived from an EMBL/GenBank/DDBJ whole genome shotgun (WGS) entry which is preliminary data.</text>
</comment>
<dbReference type="InterPro" id="IPR037294">
    <property type="entry name" value="ABC_BtuC-like"/>
</dbReference>
<sequence length="327" mass="34814">MKFRNNRVMEKYSIFIVLFVMIIICSLLNENFLSTGNITNIIKQLSVAAILAYGEMLLIVSGMLDLSAGAVLALSGVLSVSVYKSSGSLIIALLVAVIVAVVCNIINAIMVTSFKAPPFIATLAMQTVARGIALLFTKGQNILQLDNYVVFGQGNIGPIPVSIIFLIIITIIIWYLLRHTRLGRSLYAIGGNEEAAVASGINVKLNKYKVFIINGILVGIAGVLFMSRVNAGLPNGAVGYEMEGLTAAIVGGTSFSGGIGTTMGTLTGAFIIGCLNNIMNLIGIDSYVQQIVKGVIIALAVIWDIHSKTKKTTKVVLVEEKEKVVSN</sequence>
<dbReference type="PANTHER" id="PTHR32196">
    <property type="entry name" value="ABC TRANSPORTER PERMEASE PROTEIN YPHD-RELATED-RELATED"/>
    <property type="match status" value="1"/>
</dbReference>
<dbReference type="EMBL" id="RJVG01000003">
    <property type="protein sequence ID" value="ROR29292.1"/>
    <property type="molecule type" value="Genomic_DNA"/>
</dbReference>
<gene>
    <name evidence="7" type="ORF">EDD66_103228</name>
</gene>
<name>A0A3N1XVT2_9FIRM</name>